<reference evidence="2 3" key="1">
    <citation type="submission" date="2019-12" db="EMBL/GenBank/DDBJ databases">
        <authorList>
            <person name="Yuan C.-G."/>
        </authorList>
    </citation>
    <scope>NUCLEOTIDE SEQUENCE [LARGE SCALE GENOMIC DNA]</scope>
    <source>
        <strain evidence="2 3">KCTC 23863</strain>
    </source>
</reference>
<name>A0A7X3MU11_9HYPH</name>
<organism evidence="2 3">
    <name type="scientific">Microvirga makkahensis</name>
    <dbReference type="NCBI Taxonomy" id="1128670"/>
    <lineage>
        <taxon>Bacteria</taxon>
        <taxon>Pseudomonadati</taxon>
        <taxon>Pseudomonadota</taxon>
        <taxon>Alphaproteobacteria</taxon>
        <taxon>Hyphomicrobiales</taxon>
        <taxon>Methylobacteriaceae</taxon>
        <taxon>Microvirga</taxon>
    </lineage>
</organism>
<evidence type="ECO:0000313" key="3">
    <source>
        <dbReference type="Proteomes" id="UP000436483"/>
    </source>
</evidence>
<evidence type="ECO:0000256" key="1">
    <source>
        <dbReference type="SAM" id="Phobius"/>
    </source>
</evidence>
<proteinExistence type="predicted"/>
<dbReference type="RefSeq" id="WP_160885745.1">
    <property type="nucleotide sequence ID" value="NZ_WURB01000013.1"/>
</dbReference>
<accession>A0A7X3MU11</accession>
<reference evidence="2 3" key="2">
    <citation type="submission" date="2020-01" db="EMBL/GenBank/DDBJ databases">
        <title>Microvirga sp. nov., an arsenate reduction bacterium isolated from Tibet hotspring sediments.</title>
        <authorList>
            <person name="Xian W.-D."/>
            <person name="Li W.-J."/>
        </authorList>
    </citation>
    <scope>NUCLEOTIDE SEQUENCE [LARGE SCALE GENOMIC DNA]</scope>
    <source>
        <strain evidence="2 3">KCTC 23863</strain>
    </source>
</reference>
<feature type="transmembrane region" description="Helical" evidence="1">
    <location>
        <begin position="56"/>
        <end position="76"/>
    </location>
</feature>
<dbReference type="AlphaFoldDB" id="A0A7X3MU11"/>
<keyword evidence="1" id="KW-0812">Transmembrane</keyword>
<dbReference type="InterPro" id="IPR009325">
    <property type="entry name" value="DUF983"/>
</dbReference>
<feature type="transmembrane region" description="Helical" evidence="1">
    <location>
        <begin position="82"/>
        <end position="101"/>
    </location>
</feature>
<comment type="caution">
    <text evidence="2">The sequence shown here is derived from an EMBL/GenBank/DDBJ whole genome shotgun (WGS) entry which is preliminary data.</text>
</comment>
<keyword evidence="1" id="KW-1133">Transmembrane helix</keyword>
<dbReference type="EMBL" id="WURB01000013">
    <property type="protein sequence ID" value="MXQ13095.1"/>
    <property type="molecule type" value="Genomic_DNA"/>
</dbReference>
<evidence type="ECO:0000313" key="2">
    <source>
        <dbReference type="EMBL" id="MXQ13095.1"/>
    </source>
</evidence>
<keyword evidence="1" id="KW-0472">Membrane</keyword>
<dbReference type="Proteomes" id="UP000436483">
    <property type="component" value="Unassembled WGS sequence"/>
</dbReference>
<keyword evidence="3" id="KW-1185">Reference proteome</keyword>
<protein>
    <submittedName>
        <fullName evidence="2">DUF983 domain-containing protein</fullName>
    </submittedName>
</protein>
<dbReference type="OrthoDB" id="9799456at2"/>
<dbReference type="Pfam" id="PF06170">
    <property type="entry name" value="DUF983"/>
    <property type="match status" value="1"/>
</dbReference>
<sequence>MTANVGAKDAILKYGLRCRCPECGQGRLFNGFLTLAPRCEACGLDYSFADPADGPAFFVMMTMAIPATAFGVWIELAYEPSAWVHLLTTLPFMLLSCIPPIRPFKGMLVASQYFHKAEEGRFAAPRETTAQGGLVPVETIAAREEPFLT</sequence>
<gene>
    <name evidence="2" type="ORF">GR328_16825</name>
</gene>